<dbReference type="PROSITE" id="PS51318">
    <property type="entry name" value="TAT"/>
    <property type="match status" value="1"/>
</dbReference>
<protein>
    <recommendedName>
        <fullName evidence="4">Phosphatase</fullName>
    </recommendedName>
</protein>
<organism evidence="2 3">
    <name type="scientific">Streptomyces dysideae</name>
    <dbReference type="NCBI Taxonomy" id="909626"/>
    <lineage>
        <taxon>Bacteria</taxon>
        <taxon>Bacillati</taxon>
        <taxon>Actinomycetota</taxon>
        <taxon>Actinomycetes</taxon>
        <taxon>Kitasatosporales</taxon>
        <taxon>Streptomycetaceae</taxon>
        <taxon>Streptomyces</taxon>
    </lineage>
</organism>
<dbReference type="PANTHER" id="PTHR35399">
    <property type="entry name" value="SLR8030 PROTEIN"/>
    <property type="match status" value="1"/>
</dbReference>
<reference evidence="2 3" key="1">
    <citation type="submission" date="2015-10" db="EMBL/GenBank/DDBJ databases">
        <title>Draft genome sequence of Streptomyces sp. RV15, isolated from a marine sponge.</title>
        <authorList>
            <person name="Ruckert C."/>
            <person name="Abdelmohsen U.R."/>
            <person name="Winkler A."/>
            <person name="Hentschel U."/>
            <person name="Kalinowski J."/>
            <person name="Kampfer P."/>
            <person name="Glaeser S."/>
        </authorList>
    </citation>
    <scope>NUCLEOTIDE SEQUENCE [LARGE SCALE GENOMIC DNA]</scope>
    <source>
        <strain evidence="2 3">RV15</strain>
    </source>
</reference>
<dbReference type="Proteomes" id="UP000053260">
    <property type="component" value="Unassembled WGS sequence"/>
</dbReference>
<evidence type="ECO:0000313" key="2">
    <source>
        <dbReference type="EMBL" id="KUO19713.1"/>
    </source>
</evidence>
<feature type="region of interest" description="Disordered" evidence="1">
    <location>
        <begin position="587"/>
        <end position="631"/>
    </location>
</feature>
<name>A0A101UZL0_9ACTN</name>
<dbReference type="EMBL" id="LMXB01000048">
    <property type="protein sequence ID" value="KUO19713.1"/>
    <property type="molecule type" value="Genomic_DNA"/>
</dbReference>
<dbReference type="Pfam" id="PF05787">
    <property type="entry name" value="PhoX"/>
    <property type="match status" value="1"/>
</dbReference>
<dbReference type="InterPro" id="IPR008557">
    <property type="entry name" value="PhoX"/>
</dbReference>
<dbReference type="SUPFAM" id="SSF63829">
    <property type="entry name" value="Calcium-dependent phosphotriesterase"/>
    <property type="match status" value="1"/>
</dbReference>
<feature type="region of interest" description="Disordered" evidence="1">
    <location>
        <begin position="1"/>
        <end position="25"/>
    </location>
</feature>
<feature type="compositionally biased region" description="Low complexity" evidence="1">
    <location>
        <begin position="16"/>
        <end position="25"/>
    </location>
</feature>
<dbReference type="RefSeq" id="WP_079085041.1">
    <property type="nucleotide sequence ID" value="NZ_KQ949084.1"/>
</dbReference>
<dbReference type="PANTHER" id="PTHR35399:SF2">
    <property type="entry name" value="DUF839 DOMAIN-CONTAINING PROTEIN"/>
    <property type="match status" value="1"/>
</dbReference>
<dbReference type="InterPro" id="IPR006311">
    <property type="entry name" value="TAT_signal"/>
</dbReference>
<comment type="caution">
    <text evidence="2">The sequence shown here is derived from an EMBL/GenBank/DDBJ whole genome shotgun (WGS) entry which is preliminary data.</text>
</comment>
<evidence type="ECO:0008006" key="4">
    <source>
        <dbReference type="Google" id="ProtNLM"/>
    </source>
</evidence>
<accession>A0A101UZL0</accession>
<dbReference type="STRING" id="909626.AQJ91_17995"/>
<keyword evidence="3" id="KW-1185">Reference proteome</keyword>
<evidence type="ECO:0000313" key="3">
    <source>
        <dbReference type="Proteomes" id="UP000053260"/>
    </source>
</evidence>
<evidence type="ECO:0000256" key="1">
    <source>
        <dbReference type="SAM" id="MobiDB-lite"/>
    </source>
</evidence>
<proteinExistence type="predicted"/>
<gene>
    <name evidence="2" type="ORF">AQJ91_17995</name>
</gene>
<sequence length="631" mass="64669">MRQHDDSRRGVDDPAAESAGRGASRRSFLAAGTATATALLASGTPAALAAPRTGAATRTGTGSAVRALSTFAAVPAATSDTVTVPAGFRAAPLARWGDGLSPASPRWRPAGGGAAAQALQVGSHHHGVEFLPRAAGHKGLLVVTHESADETAGQVPGEVAMAAQGVTVVAVAAAGSDGAWRTAGSRFNRRLTADTRVTPAGPAAERLTGAGGPALRGVLAPGATGTTPWGTVLLAERNANACFGTDSPAWRRGENERRYGLAAGGLGSPWHTADARFDLADRRAVPEAFGWIVELDPDAPDSVPVKRTALGRFWHGAATVTETHDGRAVVYSTDAEDGEYLYRFVSSRPWRTLRAQGRSPLDHGTLAVARLADDGFGRWLPLAFGQGPLTAANGWRDQADVLVRARLAADALGATGLAGPEGVAVDPHSGSVYLALAGSSGPAGCTDCAEDTGSAGKRSARHSPYGRVLRWREGTDGSDGAAEDTFRWEEFLTGGAAELTEHGRFACPKGVGFTAEGLLWISTGIPAHDLGGPDPVHRAVGNNALLAADPRTGTVRRFLTAPRGAEVTGVSASADGHTLFVNIQHPGQGTAASADRPRAVGNWPDHEPGGRPRSATVAVRVPAGPEAAAGQ</sequence>
<dbReference type="OrthoDB" id="9801383at2"/>
<feature type="compositionally biased region" description="Basic and acidic residues" evidence="1">
    <location>
        <begin position="1"/>
        <end position="12"/>
    </location>
</feature>
<dbReference type="AlphaFoldDB" id="A0A101UZL0"/>